<keyword evidence="2" id="KW-0413">Isomerase</keyword>
<evidence type="ECO:0000313" key="2">
    <source>
        <dbReference type="EMBL" id="MBB3893356.1"/>
    </source>
</evidence>
<dbReference type="AlphaFoldDB" id="A0A840A413"/>
<sequence length="220" mass="23673">MTQSMKIDFVSDVSCPWCIVGLGGLEEALRNVGDLVQAQIAFHPFELNPDMPPEGQNIVEHVGQKYGATPEQSASNRAAIHARAAEVGFTMKTNEQSRIYNTFDAHRLLHWAGIIGGQHALKRALFTAYFTNNQSPSDHEVLVAAAQAAGLDPAGARDVLESGRYAEEVRAAERRWYQAGISSVPAVIVNDRYLISGGQPAAAFERAIRTIAAETAAAAG</sequence>
<dbReference type="EMBL" id="JACIDK010000009">
    <property type="protein sequence ID" value="MBB3893356.1"/>
    <property type="molecule type" value="Genomic_DNA"/>
</dbReference>
<dbReference type="Pfam" id="PF01323">
    <property type="entry name" value="DSBA"/>
    <property type="match status" value="1"/>
</dbReference>
<dbReference type="GO" id="GO:0016853">
    <property type="term" value="F:isomerase activity"/>
    <property type="evidence" value="ECO:0007669"/>
    <property type="project" value="UniProtKB-KW"/>
</dbReference>
<keyword evidence="3" id="KW-1185">Reference proteome</keyword>
<name>A0A840A413_9CAUL</name>
<dbReference type="PANTHER" id="PTHR13887:SF41">
    <property type="entry name" value="THIOREDOXIN SUPERFAMILY PROTEIN"/>
    <property type="match status" value="1"/>
</dbReference>
<proteinExistence type="predicted"/>
<dbReference type="SUPFAM" id="SSF52833">
    <property type="entry name" value="Thioredoxin-like"/>
    <property type="match status" value="1"/>
</dbReference>
<dbReference type="PANTHER" id="PTHR13887">
    <property type="entry name" value="GLUTATHIONE S-TRANSFERASE KAPPA"/>
    <property type="match status" value="1"/>
</dbReference>
<gene>
    <name evidence="2" type="ORF">GGQ61_004098</name>
</gene>
<dbReference type="InterPro" id="IPR036249">
    <property type="entry name" value="Thioredoxin-like_sf"/>
</dbReference>
<organism evidence="2 3">
    <name type="scientific">Phenylobacterium haematophilum</name>
    <dbReference type="NCBI Taxonomy" id="98513"/>
    <lineage>
        <taxon>Bacteria</taxon>
        <taxon>Pseudomonadati</taxon>
        <taxon>Pseudomonadota</taxon>
        <taxon>Alphaproteobacteria</taxon>
        <taxon>Caulobacterales</taxon>
        <taxon>Caulobacteraceae</taxon>
        <taxon>Phenylobacterium</taxon>
    </lineage>
</organism>
<dbReference type="InterPro" id="IPR001853">
    <property type="entry name" value="DSBA-like_thioredoxin_dom"/>
</dbReference>
<dbReference type="Proteomes" id="UP000530564">
    <property type="component" value="Unassembled WGS sequence"/>
</dbReference>
<dbReference type="CDD" id="cd03024">
    <property type="entry name" value="DsbA_FrnE"/>
    <property type="match status" value="1"/>
</dbReference>
<evidence type="ECO:0000313" key="3">
    <source>
        <dbReference type="Proteomes" id="UP000530564"/>
    </source>
</evidence>
<reference evidence="2 3" key="1">
    <citation type="submission" date="2020-08" db="EMBL/GenBank/DDBJ databases">
        <title>Genomic Encyclopedia of Type Strains, Phase IV (KMG-IV): sequencing the most valuable type-strain genomes for metagenomic binning, comparative biology and taxonomic classification.</title>
        <authorList>
            <person name="Goeker M."/>
        </authorList>
    </citation>
    <scope>NUCLEOTIDE SEQUENCE [LARGE SCALE GENOMIC DNA]</scope>
    <source>
        <strain evidence="2 3">DSM 21793</strain>
    </source>
</reference>
<comment type="caution">
    <text evidence="2">The sequence shown here is derived from an EMBL/GenBank/DDBJ whole genome shotgun (WGS) entry which is preliminary data.</text>
</comment>
<dbReference type="GO" id="GO:0016491">
    <property type="term" value="F:oxidoreductase activity"/>
    <property type="evidence" value="ECO:0007669"/>
    <property type="project" value="InterPro"/>
</dbReference>
<dbReference type="Gene3D" id="3.40.30.10">
    <property type="entry name" value="Glutaredoxin"/>
    <property type="match status" value="1"/>
</dbReference>
<dbReference type="RefSeq" id="WP_183776866.1">
    <property type="nucleotide sequence ID" value="NZ_JACIDK010000009.1"/>
</dbReference>
<protein>
    <submittedName>
        <fullName evidence="2">Putative DsbA family dithiol-disulfide isomerase</fullName>
    </submittedName>
</protein>
<feature type="domain" description="DSBA-like thioredoxin" evidence="1">
    <location>
        <begin position="7"/>
        <end position="208"/>
    </location>
</feature>
<accession>A0A840A413</accession>
<evidence type="ECO:0000259" key="1">
    <source>
        <dbReference type="Pfam" id="PF01323"/>
    </source>
</evidence>